<reference evidence="11 12" key="1">
    <citation type="submission" date="2015-09" db="EMBL/GenBank/DDBJ databases">
        <title>Draft genome sequence of Thermus scotoductus strain K1 isolated from a geothermal spring in Nagorno-Karabakh, Armenia.</title>
        <authorList>
            <person name="Saghatelyan A."/>
            <person name="Poghosyan L."/>
            <person name="Panosyan H."/>
            <person name="Birkeland N.-K."/>
        </authorList>
    </citation>
    <scope>NUCLEOTIDE SEQUENCE [LARGE SCALE GENOMIC DNA]</scope>
    <source>
        <strain evidence="11 12">K1</strain>
    </source>
</reference>
<keyword evidence="5 9" id="KW-0028">Amino-acid biosynthesis</keyword>
<evidence type="ECO:0000256" key="5">
    <source>
        <dbReference type="ARBA" id="ARBA00022605"/>
    </source>
</evidence>
<evidence type="ECO:0000256" key="6">
    <source>
        <dbReference type="ARBA" id="ARBA00022822"/>
    </source>
</evidence>
<evidence type="ECO:0000256" key="9">
    <source>
        <dbReference type="HAMAP-Rule" id="MF_00135"/>
    </source>
</evidence>
<dbReference type="Pfam" id="PF00697">
    <property type="entry name" value="PRAI"/>
    <property type="match status" value="1"/>
</dbReference>
<protein>
    <recommendedName>
        <fullName evidence="4 9">N-(5'-phosphoribosyl)anthranilate isomerase</fullName>
        <shortName evidence="9">PRAI</shortName>
        <ecNumber evidence="3 9">5.3.1.24</ecNumber>
    </recommendedName>
</protein>
<evidence type="ECO:0000259" key="10">
    <source>
        <dbReference type="Pfam" id="PF00697"/>
    </source>
</evidence>
<dbReference type="UniPathway" id="UPA00035">
    <property type="reaction ID" value="UER00042"/>
</dbReference>
<gene>
    <name evidence="9" type="primary">trpF</name>
    <name evidence="11" type="ORF">AN926_07985</name>
</gene>
<feature type="domain" description="N-(5'phosphoribosyl) anthranilate isomerase (PRAI)" evidence="10">
    <location>
        <begin position="4"/>
        <end position="194"/>
    </location>
</feature>
<evidence type="ECO:0000256" key="8">
    <source>
        <dbReference type="ARBA" id="ARBA00023235"/>
    </source>
</evidence>
<dbReference type="PANTHER" id="PTHR42894">
    <property type="entry name" value="N-(5'-PHOSPHORIBOSYL)ANTHRANILATE ISOMERASE"/>
    <property type="match status" value="1"/>
</dbReference>
<comment type="catalytic activity">
    <reaction evidence="1 9">
        <text>N-(5-phospho-beta-D-ribosyl)anthranilate = 1-(2-carboxyphenylamino)-1-deoxy-D-ribulose 5-phosphate</text>
        <dbReference type="Rhea" id="RHEA:21540"/>
        <dbReference type="ChEBI" id="CHEBI:18277"/>
        <dbReference type="ChEBI" id="CHEBI:58613"/>
        <dbReference type="EC" id="5.3.1.24"/>
    </reaction>
</comment>
<comment type="pathway">
    <text evidence="2 9">Amino-acid biosynthesis; L-tryptophan biosynthesis; L-tryptophan from chorismate: step 3/5.</text>
</comment>
<dbReference type="InterPro" id="IPR001240">
    <property type="entry name" value="PRAI_dom"/>
</dbReference>
<dbReference type="SUPFAM" id="SSF51366">
    <property type="entry name" value="Ribulose-phoshate binding barrel"/>
    <property type="match status" value="1"/>
</dbReference>
<evidence type="ECO:0000256" key="3">
    <source>
        <dbReference type="ARBA" id="ARBA00012572"/>
    </source>
</evidence>
<dbReference type="InterPro" id="IPR013785">
    <property type="entry name" value="Aldolase_TIM"/>
</dbReference>
<dbReference type="Gene3D" id="3.20.20.70">
    <property type="entry name" value="Aldolase class I"/>
    <property type="match status" value="1"/>
</dbReference>
<comment type="similarity">
    <text evidence="9">Belongs to the TrpF family.</text>
</comment>
<evidence type="ECO:0000256" key="4">
    <source>
        <dbReference type="ARBA" id="ARBA00022272"/>
    </source>
</evidence>
<evidence type="ECO:0000313" key="12">
    <source>
        <dbReference type="Proteomes" id="UP000053099"/>
    </source>
</evidence>
<dbReference type="Proteomes" id="UP000053099">
    <property type="component" value="Unassembled WGS sequence"/>
</dbReference>
<dbReference type="HAMAP" id="MF_00135">
    <property type="entry name" value="PRAI"/>
    <property type="match status" value="1"/>
</dbReference>
<dbReference type="EMBL" id="LJJR01000022">
    <property type="protein sequence ID" value="KPD29403.1"/>
    <property type="molecule type" value="Genomic_DNA"/>
</dbReference>
<proteinExistence type="inferred from homology"/>
<dbReference type="InterPro" id="IPR044643">
    <property type="entry name" value="TrpF_fam"/>
</dbReference>
<evidence type="ECO:0000313" key="11">
    <source>
        <dbReference type="EMBL" id="KPD29403.1"/>
    </source>
</evidence>
<keyword evidence="7 9" id="KW-0057">Aromatic amino acid biosynthesis</keyword>
<accession>A0A0N0ZRZ8</accession>
<comment type="caution">
    <text evidence="11">The sequence shown here is derived from an EMBL/GenBank/DDBJ whole genome shotgun (WGS) entry which is preliminary data.</text>
</comment>
<dbReference type="AlphaFoldDB" id="A0A0N0ZRZ8"/>
<dbReference type="PANTHER" id="PTHR42894:SF1">
    <property type="entry name" value="N-(5'-PHOSPHORIBOSYL)ANTHRANILATE ISOMERASE"/>
    <property type="match status" value="1"/>
</dbReference>
<keyword evidence="8 9" id="KW-0413">Isomerase</keyword>
<dbReference type="InterPro" id="IPR011060">
    <property type="entry name" value="RibuloseP-bd_barrel"/>
</dbReference>
<dbReference type="EC" id="5.3.1.24" evidence="3 9"/>
<dbReference type="GO" id="GO:0004640">
    <property type="term" value="F:phosphoribosylanthranilate isomerase activity"/>
    <property type="evidence" value="ECO:0007669"/>
    <property type="project" value="UniProtKB-UniRule"/>
</dbReference>
<dbReference type="GO" id="GO:0000162">
    <property type="term" value="P:L-tryptophan biosynthetic process"/>
    <property type="evidence" value="ECO:0007669"/>
    <property type="project" value="UniProtKB-UniRule"/>
</dbReference>
<dbReference type="PATRIC" id="fig|37636.3.peg.778"/>
<organism evidence="11 12">
    <name type="scientific">Thermus scotoductus</name>
    <dbReference type="NCBI Taxonomy" id="37636"/>
    <lineage>
        <taxon>Bacteria</taxon>
        <taxon>Thermotogati</taxon>
        <taxon>Deinococcota</taxon>
        <taxon>Deinococci</taxon>
        <taxon>Thermales</taxon>
        <taxon>Thermaceae</taxon>
        <taxon>Thermus</taxon>
    </lineage>
</organism>
<evidence type="ECO:0000256" key="1">
    <source>
        <dbReference type="ARBA" id="ARBA00001164"/>
    </source>
</evidence>
<keyword evidence="6 9" id="KW-0822">Tryptophan biosynthesis</keyword>
<evidence type="ECO:0000256" key="2">
    <source>
        <dbReference type="ARBA" id="ARBA00004664"/>
    </source>
</evidence>
<evidence type="ECO:0000256" key="7">
    <source>
        <dbReference type="ARBA" id="ARBA00023141"/>
    </source>
</evidence>
<dbReference type="CDD" id="cd00405">
    <property type="entry name" value="PRAI"/>
    <property type="match status" value="1"/>
</dbReference>
<name>A0A0N0ZRZ8_THESC</name>
<sequence>MIRIKICGITRLEDALLAEALGAFAVGFVFAPGSRRRVDLEVARTISEALGPFVVRVGVFQNQGPEEVLRLAEQARLQVVQLHGQEPPEWAEAIGKHFPVIKAFPLTGPADPGWAQYPAGTLLLDSKAPGSGQTYPRDWAKPLLQTGKRIILAGGITPENLEEVLALRPYAIDLASGVERAPGIKDEAKLKALFAKGRIWNPGV</sequence>